<evidence type="ECO:0000313" key="2">
    <source>
        <dbReference type="EMBL" id="KAF3884971.1"/>
    </source>
</evidence>
<evidence type="ECO:0000256" key="1">
    <source>
        <dbReference type="SAM" id="Phobius"/>
    </source>
</evidence>
<sequence length="98" mass="10867">MVNLVLNLTDVLAQVNFGANSASVLGIVVYFAGTALCSLPLWRPHLARYYDILFAQLALICSLILVFQGWRLDPILQFGQLLLVASAIFSTIECIRLR</sequence>
<evidence type="ECO:0000313" key="4">
    <source>
        <dbReference type="Proteomes" id="UP000029738"/>
    </source>
</evidence>
<dbReference type="EMBL" id="JHEG04000001">
    <property type="protein sequence ID" value="KAF3884971.1"/>
    <property type="molecule type" value="Genomic_DNA"/>
</dbReference>
<keyword evidence="1" id="KW-0812">Transmembrane</keyword>
<dbReference type="STRING" id="1479485.DA73_0233450"/>
<dbReference type="EMBL" id="JHEG02000058">
    <property type="protein sequence ID" value="KIE09283.1"/>
    <property type="molecule type" value="Genomic_DNA"/>
</dbReference>
<name>A0A0C1R0C0_9CYAN</name>
<dbReference type="Pfam" id="PF07444">
    <property type="entry name" value="Ycf66_N"/>
    <property type="match status" value="1"/>
</dbReference>
<keyword evidence="1" id="KW-0472">Membrane</keyword>
<organism evidence="3">
    <name type="scientific">Tolypothrix bouteillei VB521301</name>
    <dbReference type="NCBI Taxonomy" id="1479485"/>
    <lineage>
        <taxon>Bacteria</taxon>
        <taxon>Bacillati</taxon>
        <taxon>Cyanobacteriota</taxon>
        <taxon>Cyanophyceae</taxon>
        <taxon>Nostocales</taxon>
        <taxon>Tolypothrichaceae</taxon>
        <taxon>Tolypothrix</taxon>
    </lineage>
</organism>
<reference evidence="2" key="2">
    <citation type="submission" date="2019-11" db="EMBL/GenBank/DDBJ databases">
        <title>Improved Assembly of Tolypothrix boutellei genome.</title>
        <authorList>
            <person name="Sarangi A.N."/>
            <person name="Mukherjee M."/>
            <person name="Ghosh S."/>
            <person name="Singh D."/>
            <person name="Das A."/>
            <person name="Kant S."/>
            <person name="Prusty A."/>
            <person name="Tripathy S."/>
        </authorList>
    </citation>
    <scope>NUCLEOTIDE SEQUENCE</scope>
    <source>
        <strain evidence="2">VB521301</strain>
    </source>
</reference>
<dbReference type="Proteomes" id="UP000029738">
    <property type="component" value="Unassembled WGS sequence"/>
</dbReference>
<proteinExistence type="predicted"/>
<feature type="transmembrane region" description="Helical" evidence="1">
    <location>
        <begin position="20"/>
        <end position="42"/>
    </location>
</feature>
<protein>
    <submittedName>
        <fullName evidence="3">Uncharacterized protein</fullName>
    </submittedName>
</protein>
<keyword evidence="1" id="KW-1133">Transmembrane helix</keyword>
<feature type="transmembrane region" description="Helical" evidence="1">
    <location>
        <begin position="75"/>
        <end position="95"/>
    </location>
</feature>
<gene>
    <name evidence="3" type="ORF">DA73_0233450</name>
    <name evidence="2" type="ORF">DA73_0400005465</name>
</gene>
<dbReference type="InterPro" id="IPR010004">
    <property type="entry name" value="Uncharacterised_Ycf66"/>
</dbReference>
<comment type="caution">
    <text evidence="3">The sequence shown here is derived from an EMBL/GenBank/DDBJ whole genome shotgun (WGS) entry which is preliminary data.</text>
</comment>
<evidence type="ECO:0000313" key="3">
    <source>
        <dbReference type="EMBL" id="KIE09283.1"/>
    </source>
</evidence>
<keyword evidence="4" id="KW-1185">Reference proteome</keyword>
<reference evidence="3" key="1">
    <citation type="journal article" date="2015" name="Genome Announc.">
        <title>Draft Genome Sequence of Tolypothrix boutellei Strain VB521301.</title>
        <authorList>
            <person name="Chandrababunaidu M.M."/>
            <person name="Singh D."/>
            <person name="Sen D."/>
            <person name="Bhan S."/>
            <person name="Das S."/>
            <person name="Gupta A."/>
            <person name="Adhikary S.P."/>
            <person name="Tripathy S."/>
        </authorList>
    </citation>
    <scope>NUCLEOTIDE SEQUENCE</scope>
    <source>
        <strain evidence="3">VB521301</strain>
    </source>
</reference>
<dbReference type="OrthoDB" id="421362at2"/>
<dbReference type="AlphaFoldDB" id="A0A0C1R0C0"/>
<feature type="transmembrane region" description="Helical" evidence="1">
    <location>
        <begin position="49"/>
        <end position="69"/>
    </location>
</feature>
<accession>A0A0C1R0C0</accession>